<keyword evidence="1" id="KW-0472">Membrane</keyword>
<evidence type="ECO:0000313" key="2">
    <source>
        <dbReference type="EMBL" id="KAK8166919.1"/>
    </source>
</evidence>
<evidence type="ECO:0008006" key="4">
    <source>
        <dbReference type="Google" id="ProtNLM"/>
    </source>
</evidence>
<keyword evidence="3" id="KW-1185">Reference proteome</keyword>
<comment type="caution">
    <text evidence="2">The sequence shown here is derived from an EMBL/GenBank/DDBJ whole genome shotgun (WGS) entry which is preliminary data.</text>
</comment>
<keyword evidence="1" id="KW-1133">Transmembrane helix</keyword>
<keyword evidence="1" id="KW-0812">Transmembrane</keyword>
<evidence type="ECO:0000313" key="3">
    <source>
        <dbReference type="Proteomes" id="UP001456524"/>
    </source>
</evidence>
<name>A0ABR1XUD3_9PEZI</name>
<accession>A0ABR1XUD3</accession>
<protein>
    <recommendedName>
        <fullName evidence="4">Transmembrane protein</fullName>
    </recommendedName>
</protein>
<feature type="transmembrane region" description="Helical" evidence="1">
    <location>
        <begin position="122"/>
        <end position="143"/>
    </location>
</feature>
<reference evidence="2 3" key="1">
    <citation type="journal article" date="2022" name="G3 (Bethesda)">
        <title>Enemy or ally: a genomic approach to elucidate the lifestyle of Phyllosticta citrichinaensis.</title>
        <authorList>
            <person name="Buijs V.A."/>
            <person name="Groenewald J.Z."/>
            <person name="Haridas S."/>
            <person name="LaButti K.M."/>
            <person name="Lipzen A."/>
            <person name="Martin F.M."/>
            <person name="Barry K."/>
            <person name="Grigoriev I.V."/>
            <person name="Crous P.W."/>
            <person name="Seidl M.F."/>
        </authorList>
    </citation>
    <scope>NUCLEOTIDE SEQUENCE [LARGE SCALE GENOMIC DNA]</scope>
    <source>
        <strain evidence="2 3">CBS 129764</strain>
    </source>
</reference>
<evidence type="ECO:0000256" key="1">
    <source>
        <dbReference type="SAM" id="Phobius"/>
    </source>
</evidence>
<organism evidence="2 3">
    <name type="scientific">Phyllosticta citrichinensis</name>
    <dbReference type="NCBI Taxonomy" id="1130410"/>
    <lineage>
        <taxon>Eukaryota</taxon>
        <taxon>Fungi</taxon>
        <taxon>Dikarya</taxon>
        <taxon>Ascomycota</taxon>
        <taxon>Pezizomycotina</taxon>
        <taxon>Dothideomycetes</taxon>
        <taxon>Dothideomycetes incertae sedis</taxon>
        <taxon>Botryosphaeriales</taxon>
        <taxon>Phyllostictaceae</taxon>
        <taxon>Phyllosticta</taxon>
    </lineage>
</organism>
<gene>
    <name evidence="2" type="ORF">IWX90DRAFT_228181</name>
</gene>
<dbReference type="Proteomes" id="UP001456524">
    <property type="component" value="Unassembled WGS sequence"/>
</dbReference>
<proteinExistence type="predicted"/>
<dbReference type="EMBL" id="JBBWUH010000005">
    <property type="protein sequence ID" value="KAK8166919.1"/>
    <property type="molecule type" value="Genomic_DNA"/>
</dbReference>
<sequence>MTSATSTCFTPARRVSLLSSGIRRQSAPCVKRPTKATMPGASSTAQNKSFPGRGCWTGIHGSNTPADVMSRIEFRCHHLHRIASVLHVEKVRIGAIARWRAVRKLERFRRPVPTTRTASSPLLPFFALFLPLCILAVACMWCVDISSSLPLSVIIFPLSQLTCRASSVAQPPSMTHPCLEEGGKKAKPDGHVDIVSLSLL</sequence>